<gene>
    <name evidence="1" type="ORF">CfE428DRAFT_4681</name>
</gene>
<evidence type="ECO:0000313" key="2">
    <source>
        <dbReference type="Proteomes" id="UP000005824"/>
    </source>
</evidence>
<protein>
    <submittedName>
        <fullName evidence="1">Uncharacterized protein</fullName>
    </submittedName>
</protein>
<accession>B4D6Z1</accession>
<name>B4D6Z1_9BACT</name>
<reference evidence="1 2" key="1">
    <citation type="journal article" date="2011" name="J. Bacteriol.">
        <title>Genome sequence of Chthoniobacter flavus Ellin428, an aerobic heterotrophic soil bacterium.</title>
        <authorList>
            <person name="Kant R."/>
            <person name="van Passel M.W."/>
            <person name="Palva A."/>
            <person name="Lucas S."/>
            <person name="Lapidus A."/>
            <person name="Glavina Del Rio T."/>
            <person name="Dalin E."/>
            <person name="Tice H."/>
            <person name="Bruce D."/>
            <person name="Goodwin L."/>
            <person name="Pitluck S."/>
            <person name="Larimer F.W."/>
            <person name="Land M.L."/>
            <person name="Hauser L."/>
            <person name="Sangwan P."/>
            <person name="de Vos W.M."/>
            <person name="Janssen P.H."/>
            <person name="Smidt H."/>
        </authorList>
    </citation>
    <scope>NUCLEOTIDE SEQUENCE [LARGE SCALE GENOMIC DNA]</scope>
    <source>
        <strain evidence="1 2">Ellin428</strain>
    </source>
</reference>
<keyword evidence="2" id="KW-1185">Reference proteome</keyword>
<dbReference type="InParanoid" id="B4D6Z1"/>
<dbReference type="STRING" id="497964.CfE428DRAFT_4681"/>
<sequence>MVPVGQSHFREAMDATIGSQIAPRIVTDAD</sequence>
<organism evidence="1 2">
    <name type="scientific">Chthoniobacter flavus Ellin428</name>
    <dbReference type="NCBI Taxonomy" id="497964"/>
    <lineage>
        <taxon>Bacteria</taxon>
        <taxon>Pseudomonadati</taxon>
        <taxon>Verrucomicrobiota</taxon>
        <taxon>Spartobacteria</taxon>
        <taxon>Chthoniobacterales</taxon>
        <taxon>Chthoniobacteraceae</taxon>
        <taxon>Chthoniobacter</taxon>
    </lineage>
</organism>
<dbReference type="Proteomes" id="UP000005824">
    <property type="component" value="Unassembled WGS sequence"/>
</dbReference>
<proteinExistence type="predicted"/>
<evidence type="ECO:0000313" key="1">
    <source>
        <dbReference type="EMBL" id="EDY17942.1"/>
    </source>
</evidence>
<dbReference type="EMBL" id="ABVL01000016">
    <property type="protein sequence ID" value="EDY17942.1"/>
    <property type="molecule type" value="Genomic_DNA"/>
</dbReference>
<comment type="caution">
    <text evidence="1">The sequence shown here is derived from an EMBL/GenBank/DDBJ whole genome shotgun (WGS) entry which is preliminary data.</text>
</comment>
<dbReference type="AlphaFoldDB" id="B4D6Z1"/>